<protein>
    <submittedName>
        <fullName evidence="2">Uncharacterized protein</fullName>
    </submittedName>
</protein>
<dbReference type="AlphaFoldDB" id="A0A550C087"/>
<gene>
    <name evidence="2" type="ORF">BD626DRAFT_188277</name>
</gene>
<dbReference type="EMBL" id="VDMD01000038">
    <property type="protein sequence ID" value="TRM58199.1"/>
    <property type="molecule type" value="Genomic_DNA"/>
</dbReference>
<feature type="compositionally biased region" description="Low complexity" evidence="1">
    <location>
        <begin position="177"/>
        <end position="193"/>
    </location>
</feature>
<proteinExistence type="predicted"/>
<sequence length="203" mass="22557">MQANEFNLVFCGLATAAATIGYACSRRLSGSRSSRPTDLHEKTPNDLEAGLPSIGQKRKRMDHDFDEVKSDIGYPHNLKQIYPHKRARTPTPPPEAATTSALQSLGTAFEMLPSTQGTSTTPQQEVPVYTQSVQQELPSDDQPSVSCARRHSLPSLFMRLSRARRRPCLWGKPLRPLAPSRSRSPLASRSTSRFWGSIKTHKM</sequence>
<feature type="region of interest" description="Disordered" evidence="1">
    <location>
        <begin position="177"/>
        <end position="203"/>
    </location>
</feature>
<comment type="caution">
    <text evidence="2">The sequence shown here is derived from an EMBL/GenBank/DDBJ whole genome shotgun (WGS) entry which is preliminary data.</text>
</comment>
<evidence type="ECO:0000313" key="3">
    <source>
        <dbReference type="Proteomes" id="UP000320762"/>
    </source>
</evidence>
<evidence type="ECO:0000256" key="1">
    <source>
        <dbReference type="SAM" id="MobiDB-lite"/>
    </source>
</evidence>
<dbReference type="OrthoDB" id="2357150at2759"/>
<evidence type="ECO:0000313" key="2">
    <source>
        <dbReference type="EMBL" id="TRM58199.1"/>
    </source>
</evidence>
<dbReference type="STRING" id="97359.A0A550C087"/>
<name>A0A550C087_9AGAR</name>
<organism evidence="2 3">
    <name type="scientific">Schizophyllum amplum</name>
    <dbReference type="NCBI Taxonomy" id="97359"/>
    <lineage>
        <taxon>Eukaryota</taxon>
        <taxon>Fungi</taxon>
        <taxon>Dikarya</taxon>
        <taxon>Basidiomycota</taxon>
        <taxon>Agaricomycotina</taxon>
        <taxon>Agaricomycetes</taxon>
        <taxon>Agaricomycetidae</taxon>
        <taxon>Agaricales</taxon>
        <taxon>Schizophyllaceae</taxon>
        <taxon>Schizophyllum</taxon>
    </lineage>
</organism>
<dbReference type="Proteomes" id="UP000320762">
    <property type="component" value="Unassembled WGS sequence"/>
</dbReference>
<accession>A0A550C087</accession>
<reference evidence="2 3" key="1">
    <citation type="journal article" date="2019" name="New Phytol.">
        <title>Comparative genomics reveals unique wood-decay strategies and fruiting body development in the Schizophyllaceae.</title>
        <authorList>
            <person name="Almasi E."/>
            <person name="Sahu N."/>
            <person name="Krizsan K."/>
            <person name="Balint B."/>
            <person name="Kovacs G.M."/>
            <person name="Kiss B."/>
            <person name="Cseklye J."/>
            <person name="Drula E."/>
            <person name="Henrissat B."/>
            <person name="Nagy I."/>
            <person name="Chovatia M."/>
            <person name="Adam C."/>
            <person name="LaButti K."/>
            <person name="Lipzen A."/>
            <person name="Riley R."/>
            <person name="Grigoriev I.V."/>
            <person name="Nagy L.G."/>
        </authorList>
    </citation>
    <scope>NUCLEOTIDE SEQUENCE [LARGE SCALE GENOMIC DNA]</scope>
    <source>
        <strain evidence="2 3">NL-1724</strain>
    </source>
</reference>
<feature type="compositionally biased region" description="Basic and acidic residues" evidence="1">
    <location>
        <begin position="35"/>
        <end position="45"/>
    </location>
</feature>
<feature type="region of interest" description="Disordered" evidence="1">
    <location>
        <begin position="28"/>
        <end position="52"/>
    </location>
</feature>
<keyword evidence="3" id="KW-1185">Reference proteome</keyword>